<dbReference type="Pfam" id="PF04794">
    <property type="entry name" value="YdjC"/>
    <property type="match status" value="1"/>
</dbReference>
<dbReference type="PANTHER" id="PTHR31609:SF1">
    <property type="entry name" value="CARBOHYDRATE DEACETYLASE"/>
    <property type="match status" value="1"/>
</dbReference>
<dbReference type="EMBL" id="CP095072">
    <property type="protein sequence ID" value="UOQ46702.1"/>
    <property type="molecule type" value="Genomic_DNA"/>
</dbReference>
<keyword evidence="7" id="KW-1185">Reference proteome</keyword>
<dbReference type="PANTHER" id="PTHR31609">
    <property type="entry name" value="YDJC DEACETYLASE FAMILY MEMBER"/>
    <property type="match status" value="1"/>
</dbReference>
<comment type="cofactor">
    <cofactor evidence="1">
        <name>Mg(2+)</name>
        <dbReference type="ChEBI" id="CHEBI:18420"/>
    </cofactor>
</comment>
<keyword evidence="3 6" id="KW-0378">Hydrolase</keyword>
<reference evidence="6 7" key="1">
    <citation type="submission" date="2022-04" db="EMBL/GenBank/DDBJ databases">
        <title>Gracilibacillus sp. isolated from saltern.</title>
        <authorList>
            <person name="Won M."/>
            <person name="Lee C.-M."/>
            <person name="Woen H.-Y."/>
            <person name="Kwon S.-W."/>
        </authorList>
    </citation>
    <scope>NUCLEOTIDE SEQUENCE [LARGE SCALE GENOMIC DNA]</scope>
    <source>
        <strain evidence="6 7">SSWR10-1</strain>
    </source>
</reference>
<evidence type="ECO:0000313" key="6">
    <source>
        <dbReference type="EMBL" id="UOQ46702.1"/>
    </source>
</evidence>
<evidence type="ECO:0000256" key="4">
    <source>
        <dbReference type="ARBA" id="ARBA00022842"/>
    </source>
</evidence>
<dbReference type="EC" id="3.5.1.105" evidence="6"/>
<sequence>MDILFNADDFGLTKSVTDGIVEAHLNGVVSSTTLMMNAKATEYAVTMAQQTPSLHVGIHLVLTWGKPLRNDLPGLTNHNGEFKYSKHFLKETITDLHAVKAEWQTQIEAFLKTGLPLHHIDSHHHIHGWEPLKPIILELAHMYQVPVRYTPSLHTASDILLTAQLYTNFYGDGVDLDIFEKIRQIHTPSIEVMTHPGYVDQDLVAASSYQHMRENELEALCHLKCPDWATII</sequence>
<dbReference type="InterPro" id="IPR011330">
    <property type="entry name" value="Glyco_hydro/deAcase_b/a-brl"/>
</dbReference>
<dbReference type="GO" id="GO:0036311">
    <property type="term" value="F:chitin disaccharide deacetylase activity"/>
    <property type="evidence" value="ECO:0007669"/>
    <property type="project" value="UniProtKB-EC"/>
</dbReference>
<dbReference type="Gene3D" id="3.20.20.370">
    <property type="entry name" value="Glycoside hydrolase/deacetylase"/>
    <property type="match status" value="1"/>
</dbReference>
<evidence type="ECO:0000313" key="7">
    <source>
        <dbReference type="Proteomes" id="UP000831782"/>
    </source>
</evidence>
<evidence type="ECO:0000256" key="2">
    <source>
        <dbReference type="ARBA" id="ARBA00022723"/>
    </source>
</evidence>
<dbReference type="Proteomes" id="UP000831782">
    <property type="component" value="Chromosome"/>
</dbReference>
<gene>
    <name evidence="6" type="primary">chbG</name>
    <name evidence="6" type="ORF">MUN88_11365</name>
</gene>
<accession>A0ABY4EQI8</accession>
<evidence type="ECO:0000256" key="1">
    <source>
        <dbReference type="ARBA" id="ARBA00001946"/>
    </source>
</evidence>
<dbReference type="SUPFAM" id="SSF88713">
    <property type="entry name" value="Glycoside hydrolase/deacetylase"/>
    <property type="match status" value="1"/>
</dbReference>
<name>A0ABY4EQI8_9BACI</name>
<keyword evidence="5" id="KW-0119">Carbohydrate metabolism</keyword>
<protein>
    <submittedName>
        <fullName evidence="6">Chitin disaccharide deacetylase</fullName>
        <ecNumber evidence="6">3.5.1.105</ecNumber>
    </submittedName>
</protein>
<evidence type="ECO:0000256" key="3">
    <source>
        <dbReference type="ARBA" id="ARBA00022801"/>
    </source>
</evidence>
<keyword evidence="4" id="KW-0460">Magnesium</keyword>
<proteinExistence type="predicted"/>
<keyword evidence="2" id="KW-0479">Metal-binding</keyword>
<dbReference type="NCBIfam" id="NF002559">
    <property type="entry name" value="PRK02134.1"/>
    <property type="match status" value="1"/>
</dbReference>
<dbReference type="RefSeq" id="WP_244715088.1">
    <property type="nucleotide sequence ID" value="NZ_CP095072.1"/>
</dbReference>
<evidence type="ECO:0000256" key="5">
    <source>
        <dbReference type="ARBA" id="ARBA00023277"/>
    </source>
</evidence>
<organism evidence="6 7">
    <name type="scientific">Gracilibacillus caseinilyticus</name>
    <dbReference type="NCBI Taxonomy" id="2932256"/>
    <lineage>
        <taxon>Bacteria</taxon>
        <taxon>Bacillati</taxon>
        <taxon>Bacillota</taxon>
        <taxon>Bacilli</taxon>
        <taxon>Bacillales</taxon>
        <taxon>Bacillaceae</taxon>
        <taxon>Gracilibacillus</taxon>
    </lineage>
</organism>
<dbReference type="InterPro" id="IPR006879">
    <property type="entry name" value="YdjC-like"/>
</dbReference>